<dbReference type="PANTHER" id="PTHR40516">
    <property type="entry name" value="ANTITOXIN CHPS-RELATED"/>
    <property type="match status" value="1"/>
</dbReference>
<dbReference type="GO" id="GO:0003677">
    <property type="term" value="F:DNA binding"/>
    <property type="evidence" value="ECO:0007669"/>
    <property type="project" value="UniProtKB-UniRule"/>
</dbReference>
<dbReference type="Pfam" id="PF04014">
    <property type="entry name" value="MazE_antitoxin"/>
    <property type="match status" value="1"/>
</dbReference>
<proteinExistence type="predicted"/>
<evidence type="ECO:0000313" key="5">
    <source>
        <dbReference type="Proteomes" id="UP000031561"/>
    </source>
</evidence>
<dbReference type="EMBL" id="JTHE03000039">
    <property type="protein sequence ID" value="MCM1982415.1"/>
    <property type="molecule type" value="Genomic_DNA"/>
</dbReference>
<evidence type="ECO:0000256" key="1">
    <source>
        <dbReference type="PROSITE-ProRule" id="PRU01076"/>
    </source>
</evidence>
<protein>
    <submittedName>
        <fullName evidence="4">AbrB/MazE/SpoVT family DNA-binding domain-containing protein</fullName>
    </submittedName>
</protein>
<organism evidence="4 5">
    <name type="scientific">Lyngbya confervoides BDU141951</name>
    <dbReference type="NCBI Taxonomy" id="1574623"/>
    <lineage>
        <taxon>Bacteria</taxon>
        <taxon>Bacillati</taxon>
        <taxon>Cyanobacteriota</taxon>
        <taxon>Cyanophyceae</taxon>
        <taxon>Oscillatoriophycideae</taxon>
        <taxon>Oscillatoriales</taxon>
        <taxon>Microcoleaceae</taxon>
        <taxon>Lyngbya</taxon>
    </lineage>
</organism>
<evidence type="ECO:0000313" key="4">
    <source>
        <dbReference type="EMBL" id="MCM1982415.1"/>
    </source>
</evidence>
<dbReference type="PANTHER" id="PTHR40516:SF1">
    <property type="entry name" value="ANTITOXIN CHPS-RELATED"/>
    <property type="match status" value="1"/>
</dbReference>
<reference evidence="4 5" key="1">
    <citation type="journal article" date="2015" name="Genome Announc.">
        <title>Draft Genome Sequence of Filamentous Marine Cyanobacterium Lyngbya confervoides Strain BDU141951.</title>
        <authorList>
            <person name="Chandrababunaidu M.M."/>
            <person name="Sen D."/>
            <person name="Tripathy S."/>
        </authorList>
    </citation>
    <scope>NUCLEOTIDE SEQUENCE [LARGE SCALE GENOMIC DNA]</scope>
    <source>
        <strain evidence="4 5">BDU141951</strain>
    </source>
</reference>
<evidence type="ECO:0000256" key="2">
    <source>
        <dbReference type="SAM" id="MobiDB-lite"/>
    </source>
</evidence>
<comment type="caution">
    <text evidence="4">The sequence shown here is derived from an EMBL/GenBank/DDBJ whole genome shotgun (WGS) entry which is preliminary data.</text>
</comment>
<name>A0ABD4T1E2_9CYAN</name>
<dbReference type="PROSITE" id="PS51740">
    <property type="entry name" value="SPOVT_ABRB"/>
    <property type="match status" value="1"/>
</dbReference>
<keyword evidence="5" id="KW-1185">Reference proteome</keyword>
<feature type="domain" description="SpoVT-AbrB" evidence="3">
    <location>
        <begin position="3"/>
        <end position="48"/>
    </location>
</feature>
<feature type="region of interest" description="Disordered" evidence="2">
    <location>
        <begin position="61"/>
        <end position="80"/>
    </location>
</feature>
<sequence length="80" mass="8889">MKSQVSKWGNSLAVRIPKHIVEALQLQANDAIAFTVEDGKAILEPIPALPELSLEELLEQVTDEPEPEVDWGEPVGQEDW</sequence>
<keyword evidence="1 4" id="KW-0238">DNA-binding</keyword>
<evidence type="ECO:0000259" key="3">
    <source>
        <dbReference type="PROSITE" id="PS51740"/>
    </source>
</evidence>
<dbReference type="Proteomes" id="UP000031561">
    <property type="component" value="Unassembled WGS sequence"/>
</dbReference>
<dbReference type="SUPFAM" id="SSF89447">
    <property type="entry name" value="AbrB/MazE/MraZ-like"/>
    <property type="match status" value="1"/>
</dbReference>
<gene>
    <name evidence="4" type="ORF">QQ91_0006180</name>
</gene>
<dbReference type="InterPro" id="IPR037914">
    <property type="entry name" value="SpoVT-AbrB_sf"/>
</dbReference>
<dbReference type="InterPro" id="IPR007159">
    <property type="entry name" value="SpoVT-AbrB_dom"/>
</dbReference>
<dbReference type="Gene3D" id="2.10.260.10">
    <property type="match status" value="1"/>
</dbReference>
<accession>A0ABD4T1E2</accession>
<dbReference type="InterPro" id="IPR039052">
    <property type="entry name" value="Antitox_PemI-like"/>
</dbReference>
<dbReference type="SMART" id="SM00966">
    <property type="entry name" value="SpoVT_AbrB"/>
    <property type="match status" value="1"/>
</dbReference>
<dbReference type="RefSeq" id="WP_166281140.1">
    <property type="nucleotide sequence ID" value="NZ_JTHE03000039.1"/>
</dbReference>
<dbReference type="AlphaFoldDB" id="A0ABD4T1E2"/>